<protein>
    <submittedName>
        <fullName evidence="1">Uncharacterized protein</fullName>
    </submittedName>
</protein>
<name>A0A7W7QWW6_KITKI</name>
<evidence type="ECO:0000313" key="2">
    <source>
        <dbReference type="Proteomes" id="UP000540506"/>
    </source>
</evidence>
<keyword evidence="2" id="KW-1185">Reference proteome</keyword>
<comment type="caution">
    <text evidence="1">The sequence shown here is derived from an EMBL/GenBank/DDBJ whole genome shotgun (WGS) entry which is preliminary data.</text>
</comment>
<dbReference type="Proteomes" id="UP000540506">
    <property type="component" value="Unassembled WGS sequence"/>
</dbReference>
<organism evidence="1 2">
    <name type="scientific">Kitasatospora kifunensis</name>
    <name type="common">Streptomyces kifunensis</name>
    <dbReference type="NCBI Taxonomy" id="58351"/>
    <lineage>
        <taxon>Bacteria</taxon>
        <taxon>Bacillati</taxon>
        <taxon>Actinomycetota</taxon>
        <taxon>Actinomycetes</taxon>
        <taxon>Kitasatosporales</taxon>
        <taxon>Streptomycetaceae</taxon>
        <taxon>Kitasatospora</taxon>
    </lineage>
</organism>
<evidence type="ECO:0000313" key="1">
    <source>
        <dbReference type="EMBL" id="MBB4921230.1"/>
    </source>
</evidence>
<accession>A0A7W7QWW6</accession>
<dbReference type="RefSeq" id="WP_184933598.1">
    <property type="nucleotide sequence ID" value="NZ_JACHJV010000001.1"/>
</dbReference>
<sequence length="70" mass="6970">MVVLRSCGVVGQADQLGNGERLGGEAVPGGDAIAADAPGVRELLQCRERGGENPVELLAVMAGPLGSVEG</sequence>
<reference evidence="1 2" key="1">
    <citation type="submission" date="2020-08" db="EMBL/GenBank/DDBJ databases">
        <title>Sequencing the genomes of 1000 actinobacteria strains.</title>
        <authorList>
            <person name="Klenk H.-P."/>
        </authorList>
    </citation>
    <scope>NUCLEOTIDE SEQUENCE [LARGE SCALE GENOMIC DNA]</scope>
    <source>
        <strain evidence="1 2">DSM 41654</strain>
    </source>
</reference>
<gene>
    <name evidence="1" type="ORF">FHR34_000223</name>
</gene>
<dbReference type="AlphaFoldDB" id="A0A7W7QWW6"/>
<dbReference type="EMBL" id="JACHJV010000001">
    <property type="protein sequence ID" value="MBB4921230.1"/>
    <property type="molecule type" value="Genomic_DNA"/>
</dbReference>
<proteinExistence type="predicted"/>